<dbReference type="Proteomes" id="UP000265431">
    <property type="component" value="Unassembled WGS sequence"/>
</dbReference>
<dbReference type="CDD" id="cd03768">
    <property type="entry name" value="SR_ResInv"/>
    <property type="match status" value="1"/>
</dbReference>
<protein>
    <submittedName>
        <fullName evidence="3">Recombinase family protein</fullName>
    </submittedName>
</protein>
<evidence type="ECO:0000313" key="3">
    <source>
        <dbReference type="EMBL" id="RIJ24673.1"/>
    </source>
</evidence>
<dbReference type="Pfam" id="PF07508">
    <property type="entry name" value="Recombinase"/>
    <property type="match status" value="1"/>
</dbReference>
<dbReference type="PROSITE" id="PS51737">
    <property type="entry name" value="RECOMBINASE_DNA_BIND"/>
    <property type="match status" value="1"/>
</dbReference>
<dbReference type="EMBL" id="QWGB01000005">
    <property type="protein sequence ID" value="RIJ24673.1"/>
    <property type="molecule type" value="Genomic_DNA"/>
</dbReference>
<dbReference type="InterPro" id="IPR050639">
    <property type="entry name" value="SSR_resolvase"/>
</dbReference>
<proteinExistence type="predicted"/>
<organism evidence="3 4">
    <name type="scientific">Henriciella barbarensis</name>
    <dbReference type="NCBI Taxonomy" id="86342"/>
    <lineage>
        <taxon>Bacteria</taxon>
        <taxon>Pseudomonadati</taxon>
        <taxon>Pseudomonadota</taxon>
        <taxon>Alphaproteobacteria</taxon>
        <taxon>Hyphomonadales</taxon>
        <taxon>Hyphomonadaceae</taxon>
        <taxon>Henriciella</taxon>
    </lineage>
</organism>
<dbReference type="SMART" id="SM00857">
    <property type="entry name" value="Resolvase"/>
    <property type="match status" value="1"/>
</dbReference>
<dbReference type="SUPFAM" id="SSF109709">
    <property type="entry name" value="KorB DNA-binding domain-like"/>
    <property type="match status" value="1"/>
</dbReference>
<evidence type="ECO:0000259" key="2">
    <source>
        <dbReference type="PROSITE" id="PS51737"/>
    </source>
</evidence>
<dbReference type="InterPro" id="IPR038109">
    <property type="entry name" value="DNA_bind_recomb_sf"/>
</dbReference>
<feature type="domain" description="Recombinase" evidence="2">
    <location>
        <begin position="167"/>
        <end position="285"/>
    </location>
</feature>
<dbReference type="AlphaFoldDB" id="A0A399R161"/>
<dbReference type="InterPro" id="IPR011109">
    <property type="entry name" value="DNA_bind_recombinase_dom"/>
</dbReference>
<accession>A0A399R161</accession>
<gene>
    <name evidence="3" type="ORF">D1224_10735</name>
</gene>
<dbReference type="PANTHER" id="PTHR30461:SF23">
    <property type="entry name" value="DNA RECOMBINASE-RELATED"/>
    <property type="match status" value="1"/>
</dbReference>
<feature type="domain" description="Resolvase/invertase-type recombinase catalytic" evidence="1">
    <location>
        <begin position="7"/>
        <end position="159"/>
    </location>
</feature>
<dbReference type="PROSITE" id="PS51736">
    <property type="entry name" value="RECOMBINASES_3"/>
    <property type="match status" value="1"/>
</dbReference>
<dbReference type="SUPFAM" id="SSF53041">
    <property type="entry name" value="Resolvase-like"/>
    <property type="match status" value="1"/>
</dbReference>
<dbReference type="PANTHER" id="PTHR30461">
    <property type="entry name" value="DNA-INVERTASE FROM LAMBDOID PROPHAGE"/>
    <property type="match status" value="1"/>
</dbReference>
<keyword evidence="4" id="KW-1185">Reference proteome</keyword>
<dbReference type="Pfam" id="PF00239">
    <property type="entry name" value="Resolvase"/>
    <property type="match status" value="1"/>
</dbReference>
<evidence type="ECO:0000259" key="1">
    <source>
        <dbReference type="PROSITE" id="PS51736"/>
    </source>
</evidence>
<dbReference type="RefSeq" id="WP_119379862.1">
    <property type="nucleotide sequence ID" value="NZ_QWGB01000005.1"/>
</dbReference>
<sequence length="555" mass="61897">MAKKIIRCAIYTRKSSEEGLEQDFNSLDAQWEACKAYIESQKHEGWKLVETRYDDGGISGGHLERPAVQSLLDDIDAGRIDMVVVYKIDRLTRSLADFARLVERFDKADCSFVSVTQAFNTSTSMGRLTLNVLLSFAQFEREVTAERIRDKLAASAKRGLWMGGLAPLGYDPHPDPNTRELVRNEDEAKQVQRIFDLYDEHRCLGRIARQAELEGIRSKRRTFKSGKSLGGCVMSRGAFHSILTNPVYRGMIRHKENAYPGNHPAIIEEAIWSRIQEALIAKGGRQRGQGGAIKTEGSPLTGRLFDQAGNRLTPTYATTRGRRWRYYVSRSVMKGDEAYAAGWRLPAAKLESAVAKAIGNWLEKAPEQLLVAPGAETFARVRAALSRLGEQLTANQTPALVRLVERIDLKPGEMRLAVNPDAIAEACGLCREDIARDALVHVEAFTERKRGVETILILGAETPNRDETLIKAVARAHAWAEEWKAGASLPDIARRIGWTTSPLRQRLKLAFLSPAIVQAILDGRQPADLSLEKLLRTDIPLDWDRQAEVLGFAFA</sequence>
<dbReference type="OrthoDB" id="7277848at2"/>
<name>A0A399R161_9PROT</name>
<dbReference type="InterPro" id="IPR036162">
    <property type="entry name" value="Resolvase-like_N_sf"/>
</dbReference>
<dbReference type="Gene3D" id="3.40.50.1390">
    <property type="entry name" value="Resolvase, N-terminal catalytic domain"/>
    <property type="match status" value="1"/>
</dbReference>
<reference evidence="3 4" key="1">
    <citation type="submission" date="2018-08" db="EMBL/GenBank/DDBJ databases">
        <title>Henriciella mobilis sp. nov., isolated from seawater.</title>
        <authorList>
            <person name="Cheng H."/>
            <person name="Wu Y.-H."/>
            <person name="Xu X.-W."/>
            <person name="Guo L.-L."/>
        </authorList>
    </citation>
    <scope>NUCLEOTIDE SEQUENCE [LARGE SCALE GENOMIC DNA]</scope>
    <source>
        <strain evidence="3 4">CCUG66934</strain>
    </source>
</reference>
<dbReference type="Gene3D" id="3.90.1750.20">
    <property type="entry name" value="Putative Large Serine Recombinase, Chain B, Domain 2"/>
    <property type="match status" value="1"/>
</dbReference>
<dbReference type="GO" id="GO:0003677">
    <property type="term" value="F:DNA binding"/>
    <property type="evidence" value="ECO:0007669"/>
    <property type="project" value="InterPro"/>
</dbReference>
<dbReference type="InterPro" id="IPR006119">
    <property type="entry name" value="Resolv_N"/>
</dbReference>
<dbReference type="GO" id="GO:0000150">
    <property type="term" value="F:DNA strand exchange activity"/>
    <property type="evidence" value="ECO:0007669"/>
    <property type="project" value="InterPro"/>
</dbReference>
<comment type="caution">
    <text evidence="3">The sequence shown here is derived from an EMBL/GenBank/DDBJ whole genome shotgun (WGS) entry which is preliminary data.</text>
</comment>
<evidence type="ECO:0000313" key="4">
    <source>
        <dbReference type="Proteomes" id="UP000265431"/>
    </source>
</evidence>